<evidence type="ECO:0000313" key="2">
    <source>
        <dbReference type="Proteomes" id="UP000184291"/>
    </source>
</evidence>
<dbReference type="SUPFAM" id="SSF53474">
    <property type="entry name" value="alpha/beta-Hydrolases"/>
    <property type="match status" value="1"/>
</dbReference>
<dbReference type="RefSeq" id="WP_139240843.1">
    <property type="nucleotide sequence ID" value="NZ_FQTT01000009.1"/>
</dbReference>
<name>A0A1M4RXX0_9ACTO</name>
<dbReference type="Gene3D" id="3.40.50.1820">
    <property type="entry name" value="alpha/beta hydrolase"/>
    <property type="match status" value="1"/>
</dbReference>
<gene>
    <name evidence="1" type="ORF">ACGLYG10_1011</name>
</gene>
<dbReference type="AlphaFoldDB" id="A0A1M4RXX0"/>
<keyword evidence="1" id="KW-0378">Hydrolase</keyword>
<dbReference type="Proteomes" id="UP000184291">
    <property type="component" value="Unassembled WGS sequence"/>
</dbReference>
<dbReference type="InterPro" id="IPR029058">
    <property type="entry name" value="AB_hydrolase_fold"/>
</dbReference>
<dbReference type="STRING" id="1892869.ACGLYG10_1011"/>
<proteinExistence type="predicted"/>
<organism evidence="1 2">
    <name type="scientific">Actinomyces glycerinitolerans</name>
    <dbReference type="NCBI Taxonomy" id="1892869"/>
    <lineage>
        <taxon>Bacteria</taxon>
        <taxon>Bacillati</taxon>
        <taxon>Actinomycetota</taxon>
        <taxon>Actinomycetes</taxon>
        <taxon>Actinomycetales</taxon>
        <taxon>Actinomycetaceae</taxon>
        <taxon>Actinomyces</taxon>
    </lineage>
</organism>
<sequence>MTTNKYCPTSSEYVPFDGFAGVVVHRPIDPKLLKPVTVVLMHSDDVYYGFIPGPELAKRGYTVVAGAVHHSEETLDQKIRDLGKAVEYARRTYPANPIVLLGHSGGASLISAYQAVAENSEDVFRDDSRIIKLAPVGELEPAQGVLLLDSNFGNGVMTLLSLEPGLVDASSGTEIDPRYDLFAPGNGWSAGGANYAPGFVREYLRAQAERNDELIDYALERLSLIEAGRGRFLDDEPMTIVGGNQFAPCNRLFPQDLHYLCHTEHPWPVIHSDGSITEQVVHSRRKVRSFPNPAANNGLSTKQTTVRNFLTNCAVRTQNFHYDSSHVYGIEWDSAYCNTPGNVQYISSPTLIMGNTGSYEFMAAEQIYVNMTADDKSMIFVEGAGHNFTPETSAEEFPGEFGDTTKNCFDYVASWLEERF</sequence>
<dbReference type="EMBL" id="FQTT01000009">
    <property type="protein sequence ID" value="SHE24802.1"/>
    <property type="molecule type" value="Genomic_DNA"/>
</dbReference>
<dbReference type="GO" id="GO:0016787">
    <property type="term" value="F:hydrolase activity"/>
    <property type="evidence" value="ECO:0007669"/>
    <property type="project" value="UniProtKB-KW"/>
</dbReference>
<accession>A0A1M4RXX0</accession>
<protein>
    <submittedName>
        <fullName evidence="1">Alpha/beta hydrolase fold</fullName>
    </submittedName>
</protein>
<reference evidence="2" key="1">
    <citation type="submission" date="2016-09" db="EMBL/GenBank/DDBJ databases">
        <authorList>
            <person name="Strepis N."/>
        </authorList>
    </citation>
    <scope>NUCLEOTIDE SEQUENCE [LARGE SCALE GENOMIC DNA]</scope>
</reference>
<dbReference type="OrthoDB" id="9806902at2"/>
<keyword evidence="2" id="KW-1185">Reference proteome</keyword>
<evidence type="ECO:0000313" key="1">
    <source>
        <dbReference type="EMBL" id="SHE24802.1"/>
    </source>
</evidence>